<dbReference type="Pfam" id="PF22600">
    <property type="entry name" value="MTPAP-like_central"/>
    <property type="match status" value="1"/>
</dbReference>
<dbReference type="OrthoDB" id="2274644at2759"/>
<dbReference type="Gene3D" id="3.30.460.10">
    <property type="entry name" value="Beta Polymerase, domain 2"/>
    <property type="match status" value="1"/>
</dbReference>
<evidence type="ECO:0000313" key="4">
    <source>
        <dbReference type="Proteomes" id="UP000031668"/>
    </source>
</evidence>
<dbReference type="InterPro" id="IPR043519">
    <property type="entry name" value="NT_sf"/>
</dbReference>
<evidence type="ECO:0000256" key="1">
    <source>
        <dbReference type="SAM" id="MobiDB-lite"/>
    </source>
</evidence>
<feature type="region of interest" description="Disordered" evidence="1">
    <location>
        <begin position="679"/>
        <end position="704"/>
    </location>
</feature>
<dbReference type="PANTHER" id="PTHR12271:SF40">
    <property type="entry name" value="POLY(A) RNA POLYMERASE GLD2"/>
    <property type="match status" value="1"/>
</dbReference>
<feature type="domain" description="Poly(A) RNA polymerase mitochondrial-like central palm" evidence="2">
    <location>
        <begin position="328"/>
        <end position="409"/>
    </location>
</feature>
<dbReference type="AlphaFoldDB" id="A0A0C2MVK9"/>
<dbReference type="InterPro" id="IPR054708">
    <property type="entry name" value="MTPAP-like_central"/>
</dbReference>
<dbReference type="SUPFAM" id="SSF81631">
    <property type="entry name" value="PAP/OAS1 substrate-binding domain"/>
    <property type="match status" value="1"/>
</dbReference>
<comment type="caution">
    <text evidence="3">The sequence shown here is derived from an EMBL/GenBank/DDBJ whole genome shotgun (WGS) entry which is preliminary data.</text>
</comment>
<protein>
    <recommendedName>
        <fullName evidence="2">Poly(A) RNA polymerase mitochondrial-like central palm domain-containing protein</fullName>
    </recommendedName>
</protein>
<dbReference type="GO" id="GO:0016779">
    <property type="term" value="F:nucleotidyltransferase activity"/>
    <property type="evidence" value="ECO:0007669"/>
    <property type="project" value="TreeGrafter"/>
</dbReference>
<evidence type="ECO:0000259" key="2">
    <source>
        <dbReference type="Pfam" id="PF22600"/>
    </source>
</evidence>
<keyword evidence="4" id="KW-1185">Reference proteome</keyword>
<dbReference type="Proteomes" id="UP000031668">
    <property type="component" value="Unassembled WGS sequence"/>
</dbReference>
<proteinExistence type="predicted"/>
<dbReference type="PANTHER" id="PTHR12271">
    <property type="entry name" value="POLY A POLYMERASE CID PAP -RELATED"/>
    <property type="match status" value="1"/>
</dbReference>
<dbReference type="EMBL" id="JWZT01003741">
    <property type="protein sequence ID" value="KII65652.1"/>
    <property type="molecule type" value="Genomic_DNA"/>
</dbReference>
<dbReference type="GO" id="GO:0031123">
    <property type="term" value="P:RNA 3'-end processing"/>
    <property type="evidence" value="ECO:0007669"/>
    <property type="project" value="TreeGrafter"/>
</dbReference>
<dbReference type="Gene3D" id="1.10.1410.10">
    <property type="match status" value="1"/>
</dbReference>
<evidence type="ECO:0000313" key="3">
    <source>
        <dbReference type="EMBL" id="KII65652.1"/>
    </source>
</evidence>
<name>A0A0C2MVK9_THEKT</name>
<accession>A0A0C2MVK9</accession>
<organism evidence="3 4">
    <name type="scientific">Thelohanellus kitauei</name>
    <name type="common">Myxosporean</name>
    <dbReference type="NCBI Taxonomy" id="669202"/>
    <lineage>
        <taxon>Eukaryota</taxon>
        <taxon>Metazoa</taxon>
        <taxon>Cnidaria</taxon>
        <taxon>Myxozoa</taxon>
        <taxon>Myxosporea</taxon>
        <taxon>Bivalvulida</taxon>
        <taxon>Platysporina</taxon>
        <taxon>Myxobolidae</taxon>
        <taxon>Thelohanellus</taxon>
    </lineage>
</organism>
<reference evidence="3 4" key="1">
    <citation type="journal article" date="2014" name="Genome Biol. Evol.">
        <title>The genome of the myxosporean Thelohanellus kitauei shows adaptations to nutrient acquisition within its fish host.</title>
        <authorList>
            <person name="Yang Y."/>
            <person name="Xiong J."/>
            <person name="Zhou Z."/>
            <person name="Huo F."/>
            <person name="Miao W."/>
            <person name="Ran C."/>
            <person name="Liu Y."/>
            <person name="Zhang J."/>
            <person name="Feng J."/>
            <person name="Wang M."/>
            <person name="Wang M."/>
            <person name="Wang L."/>
            <person name="Yao B."/>
        </authorList>
    </citation>
    <scope>NUCLEOTIDE SEQUENCE [LARGE SCALE GENOMIC DNA]</scope>
    <source>
        <strain evidence="3">Wuqing</strain>
    </source>
</reference>
<sequence length="704" mass="81397">MPVVVTPNHTEPLQKVVERIGLHPDGVAMAVKQIVDKIKSNSKKMKPIWLNQEARKYLQPEIIIGIKKLGSVEQINETISGSFQNTQIVWDQYFKSYYVEIIDPCPRIKRVYLITCESVDLMVWKTFSLISNEFQMFNIHKKFLSVLFEIFKQENAIDSVFSFFINVFVYNYLVRKRVLPKIQLNADVEQITPVIKNFKSRSRKSSKNTDITDFLEYLHNQIEEQSFILEAENAINLISNLHDDKSGSERVDQTNSLAFFRNIDAFVADFSDQRDTIYVSQILADFVSARETDNETTNVDDERNQDQENQNVADASLELQKFIILKQSLISNYLETLPSLSFFDSVKKEIVKLEKCIASKLGKCNLKPYGSFLTGLICLDSEIDLTLLIESSANDIQFLHQISDTLNSDEYESWICKSKGLKLKVHSINSKIIYVIVVNFTSGISQAMVLNSYIHHYPNMKIIFSALRVFFKQEIIESLSKHHISSYCLVILLIHFLQNVKILPILKSKKHCVVPKHSDFLINDQNSKHCFEDADQNPAKYLLEFFSFYSKYHFATSTISIIATENGNGKNTQGSIVILDPVTMTNIVNNMSRKQFLKFQCFLRETSKSLQIKMQTLSVNDPLYVSKLLPNSKSIKCIRHKIKKNERHYKLKQTKQNKQFVELERLKYEEKLRTNNHSISHDSNIHLLPNRASNKSSRKQISDQ</sequence>
<gene>
    <name evidence="3" type="ORF">RF11_16060</name>
</gene>
<dbReference type="SUPFAM" id="SSF81301">
    <property type="entry name" value="Nucleotidyltransferase"/>
    <property type="match status" value="1"/>
</dbReference>